<dbReference type="EC" id="3.6.-.-" evidence="4"/>
<sequence>MEHKWLDWAKRIQSLSQAGLEYSKDMYDIERFAELRKISAEIMKEYTKTKDFQTIEQLFLNETGYQTPKVDVRGVVFQNGNILLVKEKQDGLWSLPGGWADIGLTPSENAVKEIREESGLETKARELISVWNRSSHPHPPSAYEVYKIFIECEIIGGRVKGGMETLDAGFFSENSLPPLSVGRITHSQLQVLFAYERGELKDVLFD</sequence>
<comment type="cofactor">
    <cofactor evidence="1">
        <name>Mg(2+)</name>
        <dbReference type="ChEBI" id="CHEBI:18420"/>
    </cofactor>
</comment>
<dbReference type="Pfam" id="PF12535">
    <property type="entry name" value="Nudix_N"/>
    <property type="match status" value="1"/>
</dbReference>
<gene>
    <name evidence="4" type="ORF">ACFOU2_22445</name>
</gene>
<evidence type="ECO:0000256" key="2">
    <source>
        <dbReference type="ARBA" id="ARBA00022801"/>
    </source>
</evidence>
<dbReference type="RefSeq" id="WP_377918457.1">
    <property type="nucleotide sequence ID" value="NZ_JBHRZT010000072.1"/>
</dbReference>
<dbReference type="Proteomes" id="UP001595752">
    <property type="component" value="Unassembled WGS sequence"/>
</dbReference>
<keyword evidence="5" id="KW-1185">Reference proteome</keyword>
<feature type="domain" description="Nudix hydrolase" evidence="3">
    <location>
        <begin position="67"/>
        <end position="193"/>
    </location>
</feature>
<dbReference type="PANTHER" id="PTHR43046:SF16">
    <property type="entry name" value="ADP-RIBOSE PYROPHOSPHATASE YJHB-RELATED"/>
    <property type="match status" value="1"/>
</dbReference>
<dbReference type="SUPFAM" id="SSF55811">
    <property type="entry name" value="Nudix"/>
    <property type="match status" value="1"/>
</dbReference>
<reference evidence="5" key="1">
    <citation type="journal article" date="2019" name="Int. J. Syst. Evol. Microbiol.">
        <title>The Global Catalogue of Microorganisms (GCM) 10K type strain sequencing project: providing services to taxonomists for standard genome sequencing and annotation.</title>
        <authorList>
            <consortium name="The Broad Institute Genomics Platform"/>
            <consortium name="The Broad Institute Genome Sequencing Center for Infectious Disease"/>
            <person name="Wu L."/>
            <person name="Ma J."/>
        </authorList>
    </citation>
    <scope>NUCLEOTIDE SEQUENCE [LARGE SCALE GENOMIC DNA]</scope>
    <source>
        <strain evidence="5">CCUG 61889</strain>
    </source>
</reference>
<dbReference type="PANTHER" id="PTHR43046">
    <property type="entry name" value="GDP-MANNOSE MANNOSYL HYDROLASE"/>
    <property type="match status" value="1"/>
</dbReference>
<keyword evidence="2 4" id="KW-0378">Hydrolase</keyword>
<dbReference type="PROSITE" id="PS51462">
    <property type="entry name" value="NUDIX"/>
    <property type="match status" value="1"/>
</dbReference>
<protein>
    <submittedName>
        <fullName evidence="4">NUDIX hydrolase</fullName>
        <ecNumber evidence="4">3.6.-.-</ecNumber>
    </submittedName>
</protein>
<dbReference type="Pfam" id="PF00293">
    <property type="entry name" value="NUDIX"/>
    <property type="match status" value="1"/>
</dbReference>
<dbReference type="Gene3D" id="3.90.79.10">
    <property type="entry name" value="Nucleoside Triphosphate Pyrophosphohydrolase"/>
    <property type="match status" value="1"/>
</dbReference>
<accession>A0ABV8B9C1</accession>
<proteinExistence type="predicted"/>
<dbReference type="InterPro" id="IPR015797">
    <property type="entry name" value="NUDIX_hydrolase-like_dom_sf"/>
</dbReference>
<evidence type="ECO:0000313" key="4">
    <source>
        <dbReference type="EMBL" id="MFC3886089.1"/>
    </source>
</evidence>
<organism evidence="4 5">
    <name type="scientific">Bacillus songklensis</name>
    <dbReference type="NCBI Taxonomy" id="1069116"/>
    <lineage>
        <taxon>Bacteria</taxon>
        <taxon>Bacillati</taxon>
        <taxon>Bacillota</taxon>
        <taxon>Bacilli</taxon>
        <taxon>Bacillales</taxon>
        <taxon>Bacillaceae</taxon>
        <taxon>Bacillus</taxon>
    </lineage>
</organism>
<dbReference type="CDD" id="cd04672">
    <property type="entry name" value="NUDIX_CDP-Chase_like"/>
    <property type="match status" value="1"/>
</dbReference>
<dbReference type="GO" id="GO:0016787">
    <property type="term" value="F:hydrolase activity"/>
    <property type="evidence" value="ECO:0007669"/>
    <property type="project" value="UniProtKB-KW"/>
</dbReference>
<comment type="caution">
    <text evidence="4">The sequence shown here is derived from an EMBL/GenBank/DDBJ whole genome shotgun (WGS) entry which is preliminary data.</text>
</comment>
<evidence type="ECO:0000259" key="3">
    <source>
        <dbReference type="PROSITE" id="PS51462"/>
    </source>
</evidence>
<dbReference type="InterPro" id="IPR059176">
    <property type="entry name" value="UDP-X_N"/>
</dbReference>
<name>A0ABV8B9C1_9BACI</name>
<evidence type="ECO:0000313" key="5">
    <source>
        <dbReference type="Proteomes" id="UP001595752"/>
    </source>
</evidence>
<dbReference type="Gene3D" id="6.10.250.1120">
    <property type="match status" value="1"/>
</dbReference>
<dbReference type="InterPro" id="IPR000086">
    <property type="entry name" value="NUDIX_hydrolase_dom"/>
</dbReference>
<evidence type="ECO:0000256" key="1">
    <source>
        <dbReference type="ARBA" id="ARBA00001946"/>
    </source>
</evidence>
<dbReference type="EMBL" id="JBHRZT010000072">
    <property type="protein sequence ID" value="MFC3886089.1"/>
    <property type="molecule type" value="Genomic_DNA"/>
</dbReference>